<gene>
    <name evidence="1" type="ORF">Rcae01_04947</name>
</gene>
<keyword evidence="2" id="KW-1185">Reference proteome</keyword>
<dbReference type="Proteomes" id="UP001416858">
    <property type="component" value="Unassembled WGS sequence"/>
</dbReference>
<dbReference type="EMBL" id="BAABRO010000014">
    <property type="protein sequence ID" value="GAA5509448.1"/>
    <property type="molecule type" value="Genomic_DNA"/>
</dbReference>
<comment type="caution">
    <text evidence="1">The sequence shown here is derived from an EMBL/GenBank/DDBJ whole genome shotgun (WGS) entry which is preliminary data.</text>
</comment>
<reference evidence="1 2" key="1">
    <citation type="submission" date="2024-02" db="EMBL/GenBank/DDBJ databases">
        <title>Rhodopirellula caenicola NBRC 110016.</title>
        <authorList>
            <person name="Ichikawa N."/>
            <person name="Katano-Makiyama Y."/>
            <person name="Hidaka K."/>
        </authorList>
    </citation>
    <scope>NUCLEOTIDE SEQUENCE [LARGE SCALE GENOMIC DNA]</scope>
    <source>
        <strain evidence="1 2">NBRC 110016</strain>
    </source>
</reference>
<evidence type="ECO:0000313" key="1">
    <source>
        <dbReference type="EMBL" id="GAA5509448.1"/>
    </source>
</evidence>
<protein>
    <submittedName>
        <fullName evidence="1">Uncharacterized protein</fullName>
    </submittedName>
</protein>
<name>A0ABP9VYY7_9BACT</name>
<evidence type="ECO:0000313" key="2">
    <source>
        <dbReference type="Proteomes" id="UP001416858"/>
    </source>
</evidence>
<dbReference type="RefSeq" id="WP_345686525.1">
    <property type="nucleotide sequence ID" value="NZ_BAABRO010000014.1"/>
</dbReference>
<sequence length="77" mass="8724">MNSNPNTPYFRLKPTSDYYYESPMHSAMVHAIRFMQSGLLSWGKPGLSVEQFVNLLSKRASFALAGRVEMDTQVLLP</sequence>
<organism evidence="1 2">
    <name type="scientific">Novipirellula caenicola</name>
    <dbReference type="NCBI Taxonomy" id="1536901"/>
    <lineage>
        <taxon>Bacteria</taxon>
        <taxon>Pseudomonadati</taxon>
        <taxon>Planctomycetota</taxon>
        <taxon>Planctomycetia</taxon>
        <taxon>Pirellulales</taxon>
        <taxon>Pirellulaceae</taxon>
        <taxon>Novipirellula</taxon>
    </lineage>
</organism>
<accession>A0ABP9VYY7</accession>
<proteinExistence type="predicted"/>